<protein>
    <submittedName>
        <fullName evidence="3 4">Uncharacterized protein</fullName>
    </submittedName>
</protein>
<keyword evidence="5" id="KW-1185">Reference proteome</keyword>
<reference evidence="4 5" key="3">
    <citation type="journal article" date="2017" name="G3 (Bethesda)">
        <title>Comparative analysis highlights variable genome content of wheat rusts and divergence of the mating loci.</title>
        <authorList>
            <person name="Cuomo C.A."/>
            <person name="Bakkeren G."/>
            <person name="Khalil H.B."/>
            <person name="Panwar V."/>
            <person name="Joly D."/>
            <person name="Linning R."/>
            <person name="Sakthikumar S."/>
            <person name="Song X."/>
            <person name="Adiconis X."/>
            <person name="Fan L."/>
            <person name="Goldberg J.M."/>
            <person name="Levin J.Z."/>
            <person name="Young S."/>
            <person name="Zeng Q."/>
            <person name="Anikster Y."/>
            <person name="Bruce M."/>
            <person name="Wang M."/>
            <person name="Yin C."/>
            <person name="McCallum B."/>
            <person name="Szabo L.J."/>
            <person name="Hulbert S."/>
            <person name="Chen X."/>
            <person name="Fellers J.P."/>
        </authorList>
    </citation>
    <scope>NUCLEOTIDE SEQUENCE</scope>
    <source>
        <strain evidence="5">Isolate 1-1 / race 1 (BBBD)</strain>
        <strain evidence="4">isolate 1-1 / race 1 (BBBD)</strain>
    </source>
</reference>
<evidence type="ECO:0000313" key="5">
    <source>
        <dbReference type="Proteomes" id="UP000005240"/>
    </source>
</evidence>
<accession>A0A180GFL5</accession>
<proteinExistence type="predicted"/>
<organism evidence="3">
    <name type="scientific">Puccinia triticina (isolate 1-1 / race 1 (BBBD))</name>
    <name type="common">Brown leaf rust fungus</name>
    <dbReference type="NCBI Taxonomy" id="630390"/>
    <lineage>
        <taxon>Eukaryota</taxon>
        <taxon>Fungi</taxon>
        <taxon>Dikarya</taxon>
        <taxon>Basidiomycota</taxon>
        <taxon>Pucciniomycotina</taxon>
        <taxon>Pucciniomycetes</taxon>
        <taxon>Pucciniales</taxon>
        <taxon>Pucciniaceae</taxon>
        <taxon>Puccinia</taxon>
    </lineage>
</organism>
<evidence type="ECO:0000256" key="2">
    <source>
        <dbReference type="SAM" id="SignalP"/>
    </source>
</evidence>
<gene>
    <name evidence="3" type="ORF">PTTG_27932</name>
</gene>
<dbReference type="VEuPathDB" id="FungiDB:PTTG_27932"/>
<name>A0A180GFL5_PUCT1</name>
<dbReference type="EMBL" id="ADAS02000079">
    <property type="protein sequence ID" value="OAV91516.1"/>
    <property type="molecule type" value="Genomic_DNA"/>
</dbReference>
<evidence type="ECO:0000313" key="4">
    <source>
        <dbReference type="EnsemblFungi" id="PTTG_27932-t43_1-p1"/>
    </source>
</evidence>
<reference evidence="3" key="1">
    <citation type="submission" date="2009-11" db="EMBL/GenBank/DDBJ databases">
        <authorList>
            <consortium name="The Broad Institute Genome Sequencing Platform"/>
            <person name="Ward D."/>
            <person name="Feldgarden M."/>
            <person name="Earl A."/>
            <person name="Young S.K."/>
            <person name="Zeng Q."/>
            <person name="Koehrsen M."/>
            <person name="Alvarado L."/>
            <person name="Berlin A."/>
            <person name="Bochicchio J."/>
            <person name="Borenstein D."/>
            <person name="Chapman S.B."/>
            <person name="Chen Z."/>
            <person name="Engels R."/>
            <person name="Freedman E."/>
            <person name="Gellesch M."/>
            <person name="Goldberg J."/>
            <person name="Griggs A."/>
            <person name="Gujja S."/>
            <person name="Heilman E."/>
            <person name="Heiman D."/>
            <person name="Hepburn T."/>
            <person name="Howarth C."/>
            <person name="Jen D."/>
            <person name="Larson L."/>
            <person name="Lewis B."/>
            <person name="Mehta T."/>
            <person name="Park D."/>
            <person name="Pearson M."/>
            <person name="Roberts A."/>
            <person name="Saif S."/>
            <person name="Shea T."/>
            <person name="Shenoy N."/>
            <person name="Sisk P."/>
            <person name="Stolte C."/>
            <person name="Sykes S."/>
            <person name="Thomson T."/>
            <person name="Walk T."/>
            <person name="White J."/>
            <person name="Yandava C."/>
            <person name="Izard J."/>
            <person name="Baranova O.V."/>
            <person name="Blanton J.M."/>
            <person name="Tanner A.C."/>
            <person name="Dewhirst F.E."/>
            <person name="Haas B."/>
            <person name="Nusbaum C."/>
            <person name="Birren B."/>
        </authorList>
    </citation>
    <scope>NUCLEOTIDE SEQUENCE [LARGE SCALE GENOMIC DNA]</scope>
    <source>
        <strain evidence="3">1-1 BBBD Race 1</strain>
    </source>
</reference>
<dbReference type="AlphaFoldDB" id="A0A180GFL5"/>
<evidence type="ECO:0000256" key="1">
    <source>
        <dbReference type="SAM" id="MobiDB-lite"/>
    </source>
</evidence>
<dbReference type="OrthoDB" id="2502197at2759"/>
<feature type="chain" id="PRO_5008109860" evidence="2">
    <location>
        <begin position="25"/>
        <end position="169"/>
    </location>
</feature>
<sequence length="169" mass="18185">MPLNLAYLGLVLLLGSFMDIETRAMPFQRVSCPDETPGALPMPSQFASHESAVEHNPPPKLAVPAPVQKKNVDPAPPSTPDADSGSHTFDPPRIEKAAKAAMEPLGTFNRAQNNNILDAPINLLSGKDLIPDFGFVNNKNIDGQLRKVTYGVDDKGNIVEHSAQVVNSH</sequence>
<evidence type="ECO:0000313" key="3">
    <source>
        <dbReference type="EMBL" id="OAV91516.1"/>
    </source>
</evidence>
<keyword evidence="2" id="KW-0732">Signal</keyword>
<dbReference type="EnsemblFungi" id="PTTG_27932-t43_1">
    <property type="protein sequence ID" value="PTTG_27932-t43_1-p1"/>
    <property type="gene ID" value="PTTG_27932"/>
</dbReference>
<feature type="region of interest" description="Disordered" evidence="1">
    <location>
        <begin position="36"/>
        <end position="89"/>
    </location>
</feature>
<dbReference type="Proteomes" id="UP000005240">
    <property type="component" value="Unassembled WGS sequence"/>
</dbReference>
<reference evidence="4" key="4">
    <citation type="submission" date="2025-05" db="UniProtKB">
        <authorList>
            <consortium name="EnsemblFungi"/>
        </authorList>
    </citation>
    <scope>IDENTIFICATION</scope>
    <source>
        <strain evidence="4">isolate 1-1 / race 1 (BBBD)</strain>
    </source>
</reference>
<reference evidence="3" key="2">
    <citation type="submission" date="2016-05" db="EMBL/GenBank/DDBJ databases">
        <title>Comparative analysis highlights variable genome content of wheat rusts and divergence of the mating loci.</title>
        <authorList>
            <person name="Cuomo C.A."/>
            <person name="Bakkeren G."/>
            <person name="Szabo L."/>
            <person name="Khalil H."/>
            <person name="Joly D."/>
            <person name="Goldberg J."/>
            <person name="Young S."/>
            <person name="Zeng Q."/>
            <person name="Fellers J."/>
        </authorList>
    </citation>
    <scope>NUCLEOTIDE SEQUENCE [LARGE SCALE GENOMIC DNA]</scope>
    <source>
        <strain evidence="3">1-1 BBBD Race 1</strain>
    </source>
</reference>
<feature type="signal peptide" evidence="2">
    <location>
        <begin position="1"/>
        <end position="24"/>
    </location>
</feature>